<evidence type="ECO:0000256" key="1">
    <source>
        <dbReference type="SAM" id="MobiDB-lite"/>
    </source>
</evidence>
<dbReference type="Proteomes" id="UP001566132">
    <property type="component" value="Unassembled WGS sequence"/>
</dbReference>
<dbReference type="AlphaFoldDB" id="A0ABD1EMP3"/>
<dbReference type="Pfam" id="PF17223">
    <property type="entry name" value="CPCFC"/>
    <property type="match status" value="2"/>
</dbReference>
<feature type="compositionally biased region" description="Low complexity" evidence="1">
    <location>
        <begin position="101"/>
        <end position="111"/>
    </location>
</feature>
<reference evidence="4 5" key="1">
    <citation type="submission" date="2024-05" db="EMBL/GenBank/DDBJ databases">
        <title>Genetic variation in Jamaican populations of the coffee berry borer (Hypothenemus hampei).</title>
        <authorList>
            <person name="Errbii M."/>
            <person name="Myrie A."/>
        </authorList>
    </citation>
    <scope>NUCLEOTIDE SEQUENCE [LARGE SCALE GENOMIC DNA]</scope>
    <source>
        <strain evidence="4">JA-Hopewell-2020-01-JO</strain>
        <tissue evidence="4">Whole body</tissue>
    </source>
</reference>
<feature type="transmembrane region" description="Helical" evidence="2">
    <location>
        <begin position="35"/>
        <end position="53"/>
    </location>
</feature>
<feature type="domain" description="Cuticle protein CPCFC" evidence="3">
    <location>
        <begin position="66"/>
        <end position="82"/>
    </location>
</feature>
<dbReference type="EMBL" id="JBDJPC010000006">
    <property type="protein sequence ID" value="KAL1497559.1"/>
    <property type="molecule type" value="Genomic_DNA"/>
</dbReference>
<protein>
    <recommendedName>
        <fullName evidence="3">Cuticle protein CPCFC domain-containing protein</fullName>
    </recommendedName>
</protein>
<sequence length="230" mass="24586">MSPILRFKHSSGCGSYINKLFSTQRTLVVDPSNNMFVKLVIIAIFVSATLAVYNGPLAGGLPASLYPAGVSPQACPNFPNCANPAVAANPTAPAGNQWGAPQQNQWNQPQPAWNPQPQPAWTQQPQPQWNAQPQNNWNNWNPQPVPQWNPGNQNALDRGDYTGDGDYHGEGLAEALAPGYENAGGWRNWNNAPQAAPAWNAGPPAAHGVPAQIPAGVDPNSCPNYPFCGH</sequence>
<evidence type="ECO:0000313" key="4">
    <source>
        <dbReference type="EMBL" id="KAL1497559.1"/>
    </source>
</evidence>
<evidence type="ECO:0000259" key="3">
    <source>
        <dbReference type="Pfam" id="PF17223"/>
    </source>
</evidence>
<keyword evidence="2" id="KW-1133">Transmembrane helix</keyword>
<organism evidence="4 5">
    <name type="scientific">Hypothenemus hampei</name>
    <name type="common">Coffee berry borer</name>
    <dbReference type="NCBI Taxonomy" id="57062"/>
    <lineage>
        <taxon>Eukaryota</taxon>
        <taxon>Metazoa</taxon>
        <taxon>Ecdysozoa</taxon>
        <taxon>Arthropoda</taxon>
        <taxon>Hexapoda</taxon>
        <taxon>Insecta</taxon>
        <taxon>Pterygota</taxon>
        <taxon>Neoptera</taxon>
        <taxon>Endopterygota</taxon>
        <taxon>Coleoptera</taxon>
        <taxon>Polyphaga</taxon>
        <taxon>Cucujiformia</taxon>
        <taxon>Curculionidae</taxon>
        <taxon>Scolytinae</taxon>
        <taxon>Hypothenemus</taxon>
    </lineage>
</organism>
<keyword evidence="5" id="KW-1185">Reference proteome</keyword>
<feature type="compositionally biased region" description="Low complexity" evidence="1">
    <location>
        <begin position="119"/>
        <end position="133"/>
    </location>
</feature>
<name>A0ABD1EMP3_HYPHA</name>
<dbReference type="InterPro" id="IPR033778">
    <property type="entry name" value="CPCFC"/>
</dbReference>
<keyword evidence="2" id="KW-0472">Membrane</keyword>
<evidence type="ECO:0000313" key="5">
    <source>
        <dbReference type="Proteomes" id="UP001566132"/>
    </source>
</evidence>
<proteinExistence type="predicted"/>
<feature type="domain" description="Cuticle protein CPCFC" evidence="3">
    <location>
        <begin position="213"/>
        <end position="228"/>
    </location>
</feature>
<evidence type="ECO:0000256" key="2">
    <source>
        <dbReference type="SAM" id="Phobius"/>
    </source>
</evidence>
<gene>
    <name evidence="4" type="ORF">ABEB36_008500</name>
</gene>
<keyword evidence="2" id="KW-0812">Transmembrane</keyword>
<feature type="region of interest" description="Disordered" evidence="1">
    <location>
        <begin position="101"/>
        <end position="133"/>
    </location>
</feature>
<accession>A0ABD1EMP3</accession>
<comment type="caution">
    <text evidence="4">The sequence shown here is derived from an EMBL/GenBank/DDBJ whole genome shotgun (WGS) entry which is preliminary data.</text>
</comment>